<comment type="caution">
    <text evidence="1">The sequence shown here is derived from an EMBL/GenBank/DDBJ whole genome shotgun (WGS) entry which is preliminary data.</text>
</comment>
<dbReference type="Proteomes" id="UP001517367">
    <property type="component" value="Unassembled WGS sequence"/>
</dbReference>
<gene>
    <name evidence="1" type="ORF">E5L68_014525</name>
</gene>
<protein>
    <submittedName>
        <fullName evidence="1">Uncharacterized protein</fullName>
    </submittedName>
</protein>
<evidence type="ECO:0000313" key="1">
    <source>
        <dbReference type="EMBL" id="MFN0292613.1"/>
    </source>
</evidence>
<sequence>MELKTKYLDKLKNEQILADFYTDNYDESDYGFVVDYNDDYLLIEKFDDECNYDGLTIFLRHNITRIRWSGNDIESVSKLIDTSKRQKEKINIDLTSTQTILQSVNKTYNHLTVHIQDIDKSVCFIGQIHEMDDSSIVIQEFGTKSSLDRKFILLGLDDITRIDAGGQYENNLKRLFNE</sequence>
<accession>A0ABW9JJQ6</accession>
<proteinExistence type="predicted"/>
<keyword evidence="2" id="KW-1185">Reference proteome</keyword>
<evidence type="ECO:0000313" key="2">
    <source>
        <dbReference type="Proteomes" id="UP001517367"/>
    </source>
</evidence>
<organism evidence="1 2">
    <name type="scientific">Pedobacter helvus</name>
    <dbReference type="NCBI Taxonomy" id="2563444"/>
    <lineage>
        <taxon>Bacteria</taxon>
        <taxon>Pseudomonadati</taxon>
        <taxon>Bacteroidota</taxon>
        <taxon>Sphingobacteriia</taxon>
        <taxon>Sphingobacteriales</taxon>
        <taxon>Sphingobacteriaceae</taxon>
        <taxon>Pedobacter</taxon>
    </lineage>
</organism>
<dbReference type="RefSeq" id="WP_138731190.1">
    <property type="nucleotide sequence ID" value="NZ_SRMP02000028.1"/>
</dbReference>
<reference evidence="1 2" key="1">
    <citation type="submission" date="2024-12" db="EMBL/GenBank/DDBJ databases">
        <authorList>
            <person name="Hu S."/>
        </authorList>
    </citation>
    <scope>NUCLEOTIDE SEQUENCE [LARGE SCALE GENOMIC DNA]</scope>
    <source>
        <strain evidence="1 2">P-25</strain>
    </source>
</reference>
<dbReference type="EMBL" id="SRMP02000028">
    <property type="protein sequence ID" value="MFN0292613.1"/>
    <property type="molecule type" value="Genomic_DNA"/>
</dbReference>
<name>A0ABW9JJQ6_9SPHI</name>